<dbReference type="EMBL" id="CAKOGL010000011">
    <property type="protein sequence ID" value="CAH2091920.1"/>
    <property type="molecule type" value="Genomic_DNA"/>
</dbReference>
<accession>A0AAU9U2F5</accession>
<feature type="compositionally biased region" description="Low complexity" evidence="1">
    <location>
        <begin position="722"/>
        <end position="734"/>
    </location>
</feature>
<comment type="caution">
    <text evidence="2">The sequence shown here is derived from an EMBL/GenBank/DDBJ whole genome shotgun (WGS) entry which is preliminary data.</text>
</comment>
<feature type="region of interest" description="Disordered" evidence="1">
    <location>
        <begin position="709"/>
        <end position="750"/>
    </location>
</feature>
<proteinExistence type="predicted"/>
<dbReference type="AlphaFoldDB" id="A0AAU9U2F5"/>
<dbReference type="Proteomes" id="UP001153954">
    <property type="component" value="Unassembled WGS sequence"/>
</dbReference>
<gene>
    <name evidence="2" type="ORF">EEDITHA_LOCUS7734</name>
</gene>
<organism evidence="2 3">
    <name type="scientific">Euphydryas editha</name>
    <name type="common">Edith's checkerspot</name>
    <dbReference type="NCBI Taxonomy" id="104508"/>
    <lineage>
        <taxon>Eukaryota</taxon>
        <taxon>Metazoa</taxon>
        <taxon>Ecdysozoa</taxon>
        <taxon>Arthropoda</taxon>
        <taxon>Hexapoda</taxon>
        <taxon>Insecta</taxon>
        <taxon>Pterygota</taxon>
        <taxon>Neoptera</taxon>
        <taxon>Endopterygota</taxon>
        <taxon>Lepidoptera</taxon>
        <taxon>Glossata</taxon>
        <taxon>Ditrysia</taxon>
        <taxon>Papilionoidea</taxon>
        <taxon>Nymphalidae</taxon>
        <taxon>Nymphalinae</taxon>
        <taxon>Euphydryas</taxon>
    </lineage>
</organism>
<sequence>MLQTSNDGIDATSITSGIENEIKKAGANISKIKKASIKRKVQNFSHESDEGIIEPLLQIEKEKAEIANRSAKYLLNKSKTDSSYERINKSSDNFAFSENTISTPVSSTSKEICTTVKDNQSSTSYICGTAPIHNHMNTNVFGTYDVSKGINATKSQILVEIDGCKSGSYSPSPLIFTTAKIHTDSKSKLMEPVQTTLGPILSTIEGNVVKTLTNNKEHHVNSFSIKSVNQNINKLDTKESQSSKEKPLISATIATVSSKEDVISSKGVPYLNECRNLCGKELHATHSFQDTASMCNKNQNVRQFTNYISKDTLATTTTSISFTTTKNTQDVTYNLASNKLNTDSVPISADTSNQTTTSGEKFISADKNKNSAIISTDNKVLKSNVQAIDFQMEDCKSINLKSVKASRCDISNNVTSASKISAVPGNLENKEITQTVKLKDSLYDISDNTNTVKIPISSASKKLQRQKNAAVDEINETSTVSSSFTDEKSNMTHGFDDKSIKNNEKCSSRKVDYKSDGTSLHEKLSTATKSSLINAKLPPTSITTSVLIVSKSTEDTMSKSKIKSSTDVTNIKPVTCNSFEDVTKTQTKSSTVSTVPNPKDTTILTIGTCIKSESSSKSSTGTTSAMATFSTPDKSNSYSVVPTTSESILTDKCDSTAANTTLPSYIVSTSKTKIGSTLTTSTLKSTTKSLSQKPFVEVVYTSNDRERTAKVTQLSDRSTLDASSSNSANHSNFSQQTKTKTDTFVKDGRA</sequence>
<name>A0AAU9U2F5_EUPED</name>
<keyword evidence="3" id="KW-1185">Reference proteome</keyword>
<evidence type="ECO:0000256" key="1">
    <source>
        <dbReference type="SAM" id="MobiDB-lite"/>
    </source>
</evidence>
<protein>
    <submittedName>
        <fullName evidence="2">Uncharacterized protein</fullName>
    </submittedName>
</protein>
<feature type="compositionally biased region" description="Basic and acidic residues" evidence="1">
    <location>
        <begin position="739"/>
        <end position="750"/>
    </location>
</feature>
<evidence type="ECO:0000313" key="2">
    <source>
        <dbReference type="EMBL" id="CAH2091920.1"/>
    </source>
</evidence>
<feature type="compositionally biased region" description="Polar residues" evidence="1">
    <location>
        <begin position="710"/>
        <end position="721"/>
    </location>
</feature>
<evidence type="ECO:0000313" key="3">
    <source>
        <dbReference type="Proteomes" id="UP001153954"/>
    </source>
</evidence>
<reference evidence="2" key="1">
    <citation type="submission" date="2022-03" db="EMBL/GenBank/DDBJ databases">
        <authorList>
            <person name="Tunstrom K."/>
        </authorList>
    </citation>
    <scope>NUCLEOTIDE SEQUENCE</scope>
</reference>